<dbReference type="KEGG" id="nia:A8C56_10410"/>
<dbReference type="InterPro" id="IPR006076">
    <property type="entry name" value="FAD-dep_OxRdtase"/>
</dbReference>
<evidence type="ECO:0000313" key="3">
    <source>
        <dbReference type="Proteomes" id="UP000077667"/>
    </source>
</evidence>
<dbReference type="InterPro" id="IPR036188">
    <property type="entry name" value="FAD/NAD-bd_sf"/>
</dbReference>
<sequence length="356" mass="39654">MQDIIIIGAGFTGLWTAIFLRQKFPSKKITIVERGTIPAGASLRNAGFACFGSLTEILSDAGLMGHEKALELVRMRFDGLRTIQKVFGNALIDFSLCKGYELLSGEEYLKDLSMLNEWLYLVTGSPDTFTVSDEKIESFGFGAIAHLIENRFEGSLHSGKLVNALFQLAVKMDIRFLFATTVREVEEQSDGIRLITAKGPDLRTERLVYCTNAFSNQLLPKTDLVPARGQVLLTEPVPDLKFTGTFHYQEGFYYFRNLNDRILLGGARNTSLQTEYTLDAFTTLPVQQALEHFLSTVILPGRCPEITHRWAGIMAMGKEKMPVTEQLSDRSFCALRMSGMGVALAPAVARKIVELF</sequence>
<dbReference type="EMBL" id="CP015772">
    <property type="protein sequence ID" value="ANH83842.1"/>
    <property type="molecule type" value="Genomic_DNA"/>
</dbReference>
<dbReference type="PANTHER" id="PTHR13847">
    <property type="entry name" value="SARCOSINE DEHYDROGENASE-RELATED"/>
    <property type="match status" value="1"/>
</dbReference>
<protein>
    <submittedName>
        <fullName evidence="2">FAD-dependent oxidoreductase</fullName>
    </submittedName>
</protein>
<dbReference type="PANTHER" id="PTHR13847:SF281">
    <property type="entry name" value="FAD DEPENDENT OXIDOREDUCTASE DOMAIN-CONTAINING PROTEIN"/>
    <property type="match status" value="1"/>
</dbReference>
<dbReference type="SUPFAM" id="SSF51905">
    <property type="entry name" value="FAD/NAD(P)-binding domain"/>
    <property type="match status" value="1"/>
</dbReference>
<reference evidence="2 3" key="1">
    <citation type="submission" date="2016-05" db="EMBL/GenBank/DDBJ databases">
        <title>Niabella ginsenosidivorans BS26 whole genome sequencing.</title>
        <authorList>
            <person name="Im W.T."/>
            <person name="Siddiqi M.Z."/>
        </authorList>
    </citation>
    <scope>NUCLEOTIDE SEQUENCE [LARGE SCALE GENOMIC DNA]</scope>
    <source>
        <strain evidence="2 3">BS26</strain>
    </source>
</reference>
<dbReference type="GO" id="GO:0005737">
    <property type="term" value="C:cytoplasm"/>
    <property type="evidence" value="ECO:0007669"/>
    <property type="project" value="TreeGrafter"/>
</dbReference>
<evidence type="ECO:0000259" key="1">
    <source>
        <dbReference type="Pfam" id="PF01266"/>
    </source>
</evidence>
<dbReference type="STRING" id="1176587.A8C56_10410"/>
<dbReference type="Gene3D" id="3.50.50.60">
    <property type="entry name" value="FAD/NAD(P)-binding domain"/>
    <property type="match status" value="1"/>
</dbReference>
<organism evidence="2 3">
    <name type="scientific">Niabella ginsenosidivorans</name>
    <dbReference type="NCBI Taxonomy" id="1176587"/>
    <lineage>
        <taxon>Bacteria</taxon>
        <taxon>Pseudomonadati</taxon>
        <taxon>Bacteroidota</taxon>
        <taxon>Chitinophagia</taxon>
        <taxon>Chitinophagales</taxon>
        <taxon>Chitinophagaceae</taxon>
        <taxon>Niabella</taxon>
    </lineage>
</organism>
<feature type="domain" description="FAD dependent oxidoreductase" evidence="1">
    <location>
        <begin position="3"/>
        <end position="355"/>
    </location>
</feature>
<dbReference type="Proteomes" id="UP000077667">
    <property type="component" value="Chromosome"/>
</dbReference>
<proteinExistence type="predicted"/>
<dbReference type="Gene3D" id="3.30.9.10">
    <property type="entry name" value="D-Amino Acid Oxidase, subunit A, domain 2"/>
    <property type="match status" value="1"/>
</dbReference>
<dbReference type="Pfam" id="PF01266">
    <property type="entry name" value="DAO"/>
    <property type="match status" value="1"/>
</dbReference>
<name>A0A1A9IAU0_9BACT</name>
<gene>
    <name evidence="2" type="ORF">A8C56_10410</name>
</gene>
<accession>A0A1A9IAU0</accession>
<keyword evidence="3" id="KW-1185">Reference proteome</keyword>
<evidence type="ECO:0000313" key="2">
    <source>
        <dbReference type="EMBL" id="ANH83842.1"/>
    </source>
</evidence>
<dbReference type="AlphaFoldDB" id="A0A1A9IAU0"/>